<evidence type="ECO:0000313" key="3">
    <source>
        <dbReference type="EMBL" id="KAE9252012.1"/>
    </source>
</evidence>
<dbReference type="EMBL" id="QXGC01000167">
    <property type="protein sequence ID" value="KAE9246579.1"/>
    <property type="molecule type" value="Genomic_DNA"/>
</dbReference>
<sequence>MVNMTRRTANRMLHERCSPLSSSYCSEVSNTEGPSSSETAKSSWTDDVAELAAGGLTGCGSYEAFKIVGTVPSCACVNLSGSLEETRQTPLVQKTAEDVSAITESRLDLGTGGTG</sequence>
<proteinExistence type="predicted"/>
<name>A0A6A4AAR6_9STRA</name>
<comment type="caution">
    <text evidence="3">The sequence shown here is derived from an EMBL/GenBank/DDBJ whole genome shotgun (WGS) entry which is preliminary data.</text>
</comment>
<dbReference type="AlphaFoldDB" id="A0A6A4AAR6"/>
<dbReference type="Proteomes" id="UP000476176">
    <property type="component" value="Unassembled WGS sequence"/>
</dbReference>
<evidence type="ECO:0000313" key="2">
    <source>
        <dbReference type="EMBL" id="KAE9246579.1"/>
    </source>
</evidence>
<gene>
    <name evidence="3" type="ORF">PF002_g4022</name>
    <name evidence="2" type="ORF">PF004_g4746</name>
</gene>
<evidence type="ECO:0000256" key="1">
    <source>
        <dbReference type="SAM" id="MobiDB-lite"/>
    </source>
</evidence>
<evidence type="ECO:0000313" key="4">
    <source>
        <dbReference type="Proteomes" id="UP000440367"/>
    </source>
</evidence>
<evidence type="ECO:0000313" key="5">
    <source>
        <dbReference type="Proteomes" id="UP000476176"/>
    </source>
</evidence>
<dbReference type="EMBL" id="QXGD01000121">
    <property type="protein sequence ID" value="KAE9252012.1"/>
    <property type="molecule type" value="Genomic_DNA"/>
</dbReference>
<organism evidence="3 4">
    <name type="scientific">Phytophthora fragariae</name>
    <dbReference type="NCBI Taxonomy" id="53985"/>
    <lineage>
        <taxon>Eukaryota</taxon>
        <taxon>Sar</taxon>
        <taxon>Stramenopiles</taxon>
        <taxon>Oomycota</taxon>
        <taxon>Peronosporomycetes</taxon>
        <taxon>Peronosporales</taxon>
        <taxon>Peronosporaceae</taxon>
        <taxon>Phytophthora</taxon>
    </lineage>
</organism>
<protein>
    <submittedName>
        <fullName evidence="3">Uncharacterized protein</fullName>
    </submittedName>
</protein>
<reference evidence="3 4" key="1">
    <citation type="submission" date="2018-08" db="EMBL/GenBank/DDBJ databases">
        <title>Genomic investigation of the strawberry pathogen Phytophthora fragariae indicates pathogenicity is determined by transcriptional variation in three key races.</title>
        <authorList>
            <person name="Adams T.M."/>
            <person name="Armitage A.D."/>
            <person name="Sobczyk M.K."/>
            <person name="Bates H.J."/>
            <person name="Dunwell J.M."/>
            <person name="Nellist C.F."/>
            <person name="Harrison R.J."/>
        </authorList>
    </citation>
    <scope>NUCLEOTIDE SEQUENCE [LARGE SCALE GENOMIC DNA]</scope>
    <source>
        <strain evidence="3 4">BC-1</strain>
        <strain evidence="2 5">BC-23</strain>
    </source>
</reference>
<feature type="region of interest" description="Disordered" evidence="1">
    <location>
        <begin position="22"/>
        <end position="43"/>
    </location>
</feature>
<accession>A0A6A4AAR6</accession>
<dbReference type="Proteomes" id="UP000440367">
    <property type="component" value="Unassembled WGS sequence"/>
</dbReference>